<dbReference type="InParanoid" id="C8X659"/>
<proteinExistence type="inferred from homology"/>
<dbReference type="STRING" id="479431.Namu_0408"/>
<feature type="transmembrane region" description="Helical" evidence="7">
    <location>
        <begin position="6"/>
        <end position="25"/>
    </location>
</feature>
<dbReference type="GO" id="GO:1902600">
    <property type="term" value="P:proton transmembrane transport"/>
    <property type="evidence" value="ECO:0007669"/>
    <property type="project" value="InterPro"/>
</dbReference>
<name>C8X659_NAKMY</name>
<evidence type="ECO:0000256" key="3">
    <source>
        <dbReference type="ARBA" id="ARBA00022448"/>
    </source>
</evidence>
<keyword evidence="6 7" id="KW-0472">Membrane</keyword>
<dbReference type="InterPro" id="IPR006153">
    <property type="entry name" value="Cation/H_exchanger_TM"/>
</dbReference>
<dbReference type="Proteomes" id="UP000002218">
    <property type="component" value="Chromosome"/>
</dbReference>
<evidence type="ECO:0000256" key="1">
    <source>
        <dbReference type="ARBA" id="ARBA00004141"/>
    </source>
</evidence>
<evidence type="ECO:0000256" key="4">
    <source>
        <dbReference type="ARBA" id="ARBA00022692"/>
    </source>
</evidence>
<comment type="subcellular location">
    <subcellularLocation>
        <location evidence="1">Membrane</location>
        <topology evidence="1">Multi-pass membrane protein</topology>
    </subcellularLocation>
</comment>
<feature type="transmembrane region" description="Helical" evidence="7">
    <location>
        <begin position="32"/>
        <end position="51"/>
    </location>
</feature>
<feature type="domain" description="Cation/H+ exchanger transmembrane" evidence="8">
    <location>
        <begin position="14"/>
        <end position="369"/>
    </location>
</feature>
<feature type="transmembrane region" description="Helical" evidence="7">
    <location>
        <begin position="288"/>
        <end position="313"/>
    </location>
</feature>
<dbReference type="GO" id="GO:0016020">
    <property type="term" value="C:membrane"/>
    <property type="evidence" value="ECO:0007669"/>
    <property type="project" value="UniProtKB-SubCell"/>
</dbReference>
<gene>
    <name evidence="9" type="ordered locus">Namu_0408</name>
</gene>
<dbReference type="HOGENOM" id="CLU_005126_4_1_11"/>
<feature type="transmembrane region" description="Helical" evidence="7">
    <location>
        <begin position="218"/>
        <end position="251"/>
    </location>
</feature>
<evidence type="ECO:0000313" key="10">
    <source>
        <dbReference type="Proteomes" id="UP000002218"/>
    </source>
</evidence>
<feature type="transmembrane region" description="Helical" evidence="7">
    <location>
        <begin position="263"/>
        <end position="282"/>
    </location>
</feature>
<keyword evidence="4 7" id="KW-0812">Transmembrane</keyword>
<evidence type="ECO:0000256" key="2">
    <source>
        <dbReference type="ARBA" id="ARBA00005551"/>
    </source>
</evidence>
<evidence type="ECO:0000256" key="5">
    <source>
        <dbReference type="ARBA" id="ARBA00022989"/>
    </source>
</evidence>
<dbReference type="Gene3D" id="1.20.1530.20">
    <property type="match status" value="1"/>
</dbReference>
<dbReference type="PANTHER" id="PTHR42751:SF6">
    <property type="entry name" value="CONSERVED INTEGRAL MEMBRANE TRANSPORT PROTEIN-RELATED"/>
    <property type="match status" value="1"/>
</dbReference>
<accession>C8X659</accession>
<dbReference type="EMBL" id="CP001737">
    <property type="protein sequence ID" value="ACV76830.1"/>
    <property type="molecule type" value="Genomic_DNA"/>
</dbReference>
<dbReference type="KEGG" id="nml:Namu_0408"/>
<evidence type="ECO:0000259" key="8">
    <source>
        <dbReference type="Pfam" id="PF00999"/>
    </source>
</evidence>
<comment type="similarity">
    <text evidence="2">Belongs to the monovalent cation:proton antiporter 2 (CPA2) transporter (TC 2.A.37) family.</text>
</comment>
<organism evidence="9 10">
    <name type="scientific">Nakamurella multipartita (strain ATCC 700099 / DSM 44233 / CIP 104796 / JCM 9543 / NBRC 105858 / Y-104)</name>
    <name type="common">Microsphaera multipartita</name>
    <dbReference type="NCBI Taxonomy" id="479431"/>
    <lineage>
        <taxon>Bacteria</taxon>
        <taxon>Bacillati</taxon>
        <taxon>Actinomycetota</taxon>
        <taxon>Actinomycetes</taxon>
        <taxon>Nakamurellales</taxon>
        <taxon>Nakamurellaceae</taxon>
        <taxon>Nakamurella</taxon>
    </lineage>
</organism>
<dbReference type="OrthoDB" id="3294398at2"/>
<keyword evidence="3" id="KW-0813">Transport</keyword>
<reference evidence="9 10" key="2">
    <citation type="journal article" date="2010" name="Stand. Genomic Sci.">
        <title>Complete genome sequence of Nakamurella multipartita type strain (Y-104).</title>
        <authorList>
            <person name="Tice H."/>
            <person name="Mayilraj S."/>
            <person name="Sims D."/>
            <person name="Lapidus A."/>
            <person name="Nolan M."/>
            <person name="Lucas S."/>
            <person name="Glavina Del Rio T."/>
            <person name="Copeland A."/>
            <person name="Cheng J.F."/>
            <person name="Meincke L."/>
            <person name="Bruce D."/>
            <person name="Goodwin L."/>
            <person name="Pitluck S."/>
            <person name="Ivanova N."/>
            <person name="Mavromatis K."/>
            <person name="Ovchinnikova G."/>
            <person name="Pati A."/>
            <person name="Chen A."/>
            <person name="Palaniappan K."/>
            <person name="Land M."/>
            <person name="Hauser L."/>
            <person name="Chang Y.J."/>
            <person name="Jeffries C.D."/>
            <person name="Detter J.C."/>
            <person name="Brettin T."/>
            <person name="Rohde M."/>
            <person name="Goker M."/>
            <person name="Bristow J."/>
            <person name="Eisen J.A."/>
            <person name="Markowitz V."/>
            <person name="Hugenholtz P."/>
            <person name="Kyrpides N.C."/>
            <person name="Klenk H.P."/>
            <person name="Chen F."/>
        </authorList>
    </citation>
    <scope>NUCLEOTIDE SEQUENCE [LARGE SCALE GENOMIC DNA]</scope>
    <source>
        <strain evidence="10">ATCC 700099 / DSM 44233 / CIP 104796 / JCM 9543 / NBRC 105858 / Y-104</strain>
    </source>
</reference>
<dbReference type="RefSeq" id="WP_015745748.1">
    <property type="nucleotide sequence ID" value="NC_013235.1"/>
</dbReference>
<keyword evidence="10" id="KW-1185">Reference proteome</keyword>
<dbReference type="eggNOG" id="COG0475">
    <property type="taxonomic scope" value="Bacteria"/>
</dbReference>
<dbReference type="AlphaFoldDB" id="C8X659"/>
<evidence type="ECO:0000256" key="7">
    <source>
        <dbReference type="SAM" id="Phobius"/>
    </source>
</evidence>
<protein>
    <submittedName>
        <fullName evidence="9">Sodium/hydrogen exchanger</fullName>
    </submittedName>
</protein>
<dbReference type="InterPro" id="IPR038770">
    <property type="entry name" value="Na+/solute_symporter_sf"/>
</dbReference>
<dbReference type="PANTHER" id="PTHR42751">
    <property type="entry name" value="SODIUM/HYDROGEN EXCHANGER FAMILY/TRKA DOMAIN PROTEIN"/>
    <property type="match status" value="1"/>
</dbReference>
<feature type="transmembrane region" description="Helical" evidence="7">
    <location>
        <begin position="325"/>
        <end position="346"/>
    </location>
</feature>
<feature type="transmembrane region" description="Helical" evidence="7">
    <location>
        <begin position="97"/>
        <end position="128"/>
    </location>
</feature>
<feature type="transmembrane region" description="Helical" evidence="7">
    <location>
        <begin position="352"/>
        <end position="371"/>
    </location>
</feature>
<dbReference type="Pfam" id="PF00999">
    <property type="entry name" value="Na_H_Exchanger"/>
    <property type="match status" value="1"/>
</dbReference>
<keyword evidence="5 7" id="KW-1133">Transmembrane helix</keyword>
<feature type="transmembrane region" description="Helical" evidence="7">
    <location>
        <begin position="57"/>
        <end position="77"/>
    </location>
</feature>
<sequence length="388" mass="39494" precursor="true">MHVSAAFLVEFGILLLILGAVSAVAGKLGLSAVPLFLIAGLFVGPGGLLPVPAAAPFLEAGAVIGVVLLLLSLGLEFSADEFTQALRRHTPSGVVDLVLNAVPGVVAGLLLGLPVAGVVALGGITWVSSSGIVSRTLSDLGRLGYRETPAVLSVLVLEDVAMAVYLPMLGILLAGTAFLAGLAGVLVAVVALIGVLMLSRWSGPVIGWLITHDSDEQVLLRLLALTLLVAGAAEYMGISAAVGAFLVGLAVPAEAAESVRRVIGPLRDLFAAAFFLSFGYAIDPRDMPPALVVAALLAVVTAVTKVITGWFAARRDGVGARGRRRAGTALIARGEFSMVIAGLAVAAGVTEIGPLAATYVLLLAVGGSLLTRLSGQGRDRLAHPHRQA</sequence>
<evidence type="ECO:0000313" key="9">
    <source>
        <dbReference type="EMBL" id="ACV76830.1"/>
    </source>
</evidence>
<dbReference type="GO" id="GO:0015297">
    <property type="term" value="F:antiporter activity"/>
    <property type="evidence" value="ECO:0007669"/>
    <property type="project" value="InterPro"/>
</dbReference>
<reference evidence="10" key="1">
    <citation type="submission" date="2009-09" db="EMBL/GenBank/DDBJ databases">
        <title>The complete genome of Nakamurella multipartita DSM 44233.</title>
        <authorList>
            <consortium name="US DOE Joint Genome Institute (JGI-PGF)"/>
            <person name="Lucas S."/>
            <person name="Copeland A."/>
            <person name="Lapidus A."/>
            <person name="Glavina del Rio T."/>
            <person name="Dalin E."/>
            <person name="Tice H."/>
            <person name="Bruce D."/>
            <person name="Goodwin L."/>
            <person name="Pitluck S."/>
            <person name="Kyrpides N."/>
            <person name="Mavromatis K."/>
            <person name="Ivanova N."/>
            <person name="Ovchinnikova G."/>
            <person name="Sims D."/>
            <person name="Meincke L."/>
            <person name="Brettin T."/>
            <person name="Detter J.C."/>
            <person name="Han C."/>
            <person name="Larimer F."/>
            <person name="Land M."/>
            <person name="Hauser L."/>
            <person name="Markowitz V."/>
            <person name="Cheng J.-F."/>
            <person name="Hugenholtz P."/>
            <person name="Woyke T."/>
            <person name="Wu D."/>
            <person name="Klenk H.-P."/>
            <person name="Eisen J.A."/>
        </authorList>
    </citation>
    <scope>NUCLEOTIDE SEQUENCE [LARGE SCALE GENOMIC DNA]</scope>
    <source>
        <strain evidence="10">ATCC 700099 / DSM 44233 / CIP 104796 / JCM 9543 / NBRC 105858 / Y-104</strain>
    </source>
</reference>
<evidence type="ECO:0000256" key="6">
    <source>
        <dbReference type="ARBA" id="ARBA00023136"/>
    </source>
</evidence>